<dbReference type="GO" id="GO:0003723">
    <property type="term" value="F:RNA binding"/>
    <property type="evidence" value="ECO:0007669"/>
    <property type="project" value="UniProtKB-KW"/>
</dbReference>
<dbReference type="AlphaFoldDB" id="A0A6C1DYE3"/>
<accession>A0A6C1DYE3</accession>
<comment type="subcellular location">
    <subcellularLocation>
        <location evidence="2">Mitochondrion</location>
    </subcellularLocation>
</comment>
<evidence type="ECO:0000313" key="10">
    <source>
        <dbReference type="EMBL" id="QID81791.1"/>
    </source>
</evidence>
<comment type="similarity">
    <text evidence="3">Belongs to the AEP2 family.</text>
</comment>
<protein>
    <recommendedName>
        <fullName evidence="5">ATPase expression protein 2, mitochondrial</fullName>
    </recommendedName>
</protein>
<dbReference type="EMBL" id="CP048994">
    <property type="protein sequence ID" value="QID81791.1"/>
    <property type="molecule type" value="Genomic_DNA"/>
</dbReference>
<evidence type="ECO:0000256" key="2">
    <source>
        <dbReference type="ARBA" id="ARBA00004173"/>
    </source>
</evidence>
<keyword evidence="8" id="KW-0809">Transit peptide</keyword>
<sequence length="580" mass="67577">MWINRLVKHPSYSVLRFYTKRLCTVSVKSLREFGVLPNSTICHSVYPRRTYVMGRAVINDILIKKSYSTHTVCAIDRSKDENNGSAYDKFEAKGIPIDVHTLKRIISSSGMDESEFSKSISYLFAKTVDPEPKDVLSLEDLSFLLNKLYTQRFQIRRICRDINAKYSEFWFKLFSLYAEKVDAKRNQVNLRNTKLDACEIFDANLMIKNFIELGQLGKAQKILSFILDRNPDILLSPKNADISTIVHFLQLRCGALAPYWKIPDNSEQKQGFLRKMVRLGAKNTSIRLSSTYKAMDHQTLLKIADLALQEKKLLNSEDLLSTLIQSFGHLGQTQILERCIEHIWQISPQEFPSHVVIKHRGCYPSSKILVSILVSFYFNDHDLHRGLSILDSFIKHYPDVKLDALFWRRLFQLSHFAWTPANDKKATSVVRCWHLMKQWYASKRLRPSVDYETLRQLYDIMKKTGNFPLGIDVLRSFKPGIERTRAENAGKVNNIIIKYQKCIIKELVNRGRFSAVREFIDNYGFDRKMTKDLNIFCANRMFLRSKKMKNKIENKKEREKVRLDSFDDDEDDGMIIGSLW</sequence>
<evidence type="ECO:0000256" key="9">
    <source>
        <dbReference type="ARBA" id="ARBA00023128"/>
    </source>
</evidence>
<dbReference type="Proteomes" id="UP000501346">
    <property type="component" value="Chromosome ScXIII"/>
</dbReference>
<gene>
    <name evidence="10" type="primary">AEP2_1</name>
    <name evidence="10" type="ORF">GRS66_004187</name>
</gene>
<evidence type="ECO:0000313" key="11">
    <source>
        <dbReference type="Proteomes" id="UP000501346"/>
    </source>
</evidence>
<evidence type="ECO:0000256" key="4">
    <source>
        <dbReference type="ARBA" id="ARBA00011657"/>
    </source>
</evidence>
<evidence type="ECO:0000256" key="8">
    <source>
        <dbReference type="ARBA" id="ARBA00022946"/>
    </source>
</evidence>
<dbReference type="InterPro" id="IPR024319">
    <property type="entry name" value="ATPase_expression_mit"/>
</dbReference>
<name>A0A6C1DYE3_SACPS</name>
<dbReference type="GO" id="GO:0005739">
    <property type="term" value="C:mitochondrion"/>
    <property type="evidence" value="ECO:0007669"/>
    <property type="project" value="UniProtKB-SubCell"/>
</dbReference>
<evidence type="ECO:0000256" key="1">
    <source>
        <dbReference type="ARBA" id="ARBA00002412"/>
    </source>
</evidence>
<evidence type="ECO:0000256" key="6">
    <source>
        <dbReference type="ARBA" id="ARBA00022845"/>
    </source>
</evidence>
<proteinExistence type="inferred from homology"/>
<keyword evidence="9" id="KW-0496">Mitochondrion</keyword>
<evidence type="ECO:0000256" key="3">
    <source>
        <dbReference type="ARBA" id="ARBA00009790"/>
    </source>
</evidence>
<dbReference type="Pfam" id="PF12921">
    <property type="entry name" value="ATP13"/>
    <property type="match status" value="1"/>
</dbReference>
<evidence type="ECO:0000256" key="5">
    <source>
        <dbReference type="ARBA" id="ARBA00019258"/>
    </source>
</evidence>
<evidence type="ECO:0000256" key="7">
    <source>
        <dbReference type="ARBA" id="ARBA00022884"/>
    </source>
</evidence>
<keyword evidence="7" id="KW-0694">RNA-binding</keyword>
<organism evidence="10 11">
    <name type="scientific">Saccharomyces pastorianus</name>
    <name type="common">Lager yeast</name>
    <name type="synonym">Saccharomyces cerevisiae x Saccharomyces eubayanus</name>
    <dbReference type="NCBI Taxonomy" id="27292"/>
    <lineage>
        <taxon>Eukaryota</taxon>
        <taxon>Fungi</taxon>
        <taxon>Dikarya</taxon>
        <taxon>Ascomycota</taxon>
        <taxon>Saccharomycotina</taxon>
        <taxon>Saccharomycetes</taxon>
        <taxon>Saccharomycetales</taxon>
        <taxon>Saccharomycetaceae</taxon>
        <taxon>Saccharomyces</taxon>
    </lineage>
</organism>
<comment type="subunit">
    <text evidence="4">Binds to the 5'UTR of the OLI1 mRNA.</text>
</comment>
<keyword evidence="11" id="KW-1185">Reference proteome</keyword>
<reference evidence="10 11" key="1">
    <citation type="journal article" date="2019" name="BMC Genomics">
        <title>Chromosome level assembly and comparative genome analysis confirm lager-brewing yeasts originated from a single hybridization.</title>
        <authorList>
            <person name="Salazar A.N."/>
            <person name="Gorter de Vries A.R."/>
            <person name="van den Broek M."/>
            <person name="Brouwers N."/>
            <person name="de la Torre Cortes P."/>
            <person name="Kuijpers N.G.A."/>
            <person name="Daran J.G."/>
            <person name="Abeel T."/>
        </authorList>
    </citation>
    <scope>NUCLEOTIDE SEQUENCE [LARGE SCALE GENOMIC DNA]</scope>
    <source>
        <strain evidence="10 11">CBS 1483</strain>
    </source>
</reference>
<comment type="function">
    <text evidence="1">Required for translation of the mitochondrial OLI1 transcript coding for the mitochondrial ATP synthase subunit 9.</text>
</comment>
<keyword evidence="6" id="KW-0810">Translation regulation</keyword>
<dbReference type="OrthoDB" id="4062665at2759"/>
<dbReference type="GO" id="GO:0006417">
    <property type="term" value="P:regulation of translation"/>
    <property type="evidence" value="ECO:0007669"/>
    <property type="project" value="UniProtKB-KW"/>
</dbReference>